<dbReference type="RefSeq" id="WP_150627104.1">
    <property type="nucleotide sequence ID" value="NZ_CABPSQ010000011.1"/>
</dbReference>
<dbReference type="PROSITE" id="PS51257">
    <property type="entry name" value="PROKAR_LIPOPROTEIN"/>
    <property type="match status" value="1"/>
</dbReference>
<keyword evidence="3" id="KW-1185">Reference proteome</keyword>
<feature type="signal peptide" evidence="1">
    <location>
        <begin position="1"/>
        <end position="29"/>
    </location>
</feature>
<evidence type="ECO:0000256" key="1">
    <source>
        <dbReference type="SAM" id="SignalP"/>
    </source>
</evidence>
<dbReference type="EMBL" id="CABPSQ010000011">
    <property type="protein sequence ID" value="VVE73034.1"/>
    <property type="molecule type" value="Genomic_DNA"/>
</dbReference>
<feature type="chain" id="PRO_5022998530" evidence="1">
    <location>
        <begin position="30"/>
        <end position="493"/>
    </location>
</feature>
<reference evidence="2 3" key="1">
    <citation type="submission" date="2019-08" db="EMBL/GenBank/DDBJ databases">
        <authorList>
            <person name="Peeters C."/>
        </authorList>
    </citation>
    <scope>NUCLEOTIDE SEQUENCE [LARGE SCALE GENOMIC DNA]</scope>
    <source>
        <strain evidence="2 3">LMG 31118</strain>
    </source>
</reference>
<accession>A0A5E5AHI1</accession>
<sequence>MLIRMGKTARRLMTPVLAMSFACTGAPFAKEPAPVVSVPTSAAAATPHLPGAEVAFAINRRYAQTPGKCFVGGPAFDCSGVMLRTAPAGAPGTDFWRIGSDETAAGYARMYFARQDLPAANPSDSVGFILADRPTAAGNGQPYDFVCGQAPLAQSLPPCANPADAVGVSLWNVNDPAALAVQAIYYDVANGGQLSQALRYQKQYYDRTGQWIPVLKATLGAGAATAFGFDEEDQLSYGFTVASRLEQRHADTRMTCPDNTPGYRCAGVLVRITGYGNFKSWNPSDPAQARNGVSFSYARADMNMRTTHRGDPGVIMAELQAPTGHPLEWRCSFPANAASSGRPGACGTTNGDLRLCDARGITTAAQWIAAHGSAPQSGCGLSPSVEQFAVLKDLRQTINSQHNEVIIAAWPQNIPELLPIEAWFYPTPEDKGGAQYIQQDYMATTGHFKPVLAVTLTNPPGTIYTYRVEDQEGAMDLDAVLAMPRTGRQDPDW</sequence>
<name>A0A5E5AHI1_9BURK</name>
<dbReference type="Proteomes" id="UP000414136">
    <property type="component" value="Unassembled WGS sequence"/>
</dbReference>
<proteinExistence type="predicted"/>
<dbReference type="OrthoDB" id="8934365at2"/>
<protein>
    <submittedName>
        <fullName evidence="2">Uncharacterized protein</fullName>
    </submittedName>
</protein>
<gene>
    <name evidence="2" type="ORF">PCA31118_04400</name>
</gene>
<organism evidence="2 3">
    <name type="scientific">Pandoraea captiosa</name>
    <dbReference type="NCBI Taxonomy" id="2508302"/>
    <lineage>
        <taxon>Bacteria</taxon>
        <taxon>Pseudomonadati</taxon>
        <taxon>Pseudomonadota</taxon>
        <taxon>Betaproteobacteria</taxon>
        <taxon>Burkholderiales</taxon>
        <taxon>Burkholderiaceae</taxon>
        <taxon>Pandoraea</taxon>
    </lineage>
</organism>
<evidence type="ECO:0000313" key="2">
    <source>
        <dbReference type="EMBL" id="VVE73034.1"/>
    </source>
</evidence>
<evidence type="ECO:0000313" key="3">
    <source>
        <dbReference type="Proteomes" id="UP000414136"/>
    </source>
</evidence>
<dbReference type="AlphaFoldDB" id="A0A5E5AHI1"/>
<keyword evidence="1" id="KW-0732">Signal</keyword>